<reference evidence="3" key="1">
    <citation type="journal article" date="2015" name="Nat. Genet.">
        <title>The genome and transcriptome of the zoonotic hookworm Ancylostoma ceylanicum identify infection-specific gene families.</title>
        <authorList>
            <person name="Schwarz E.M."/>
            <person name="Hu Y."/>
            <person name="Antoshechkin I."/>
            <person name="Miller M.M."/>
            <person name="Sternberg P.W."/>
            <person name="Aroian R.V."/>
        </authorList>
    </citation>
    <scope>NUCLEOTIDE SEQUENCE</scope>
    <source>
        <strain evidence="3">HY135</strain>
    </source>
</reference>
<name>A0A016VMR0_9BILA</name>
<protein>
    <recommendedName>
        <fullName evidence="4">SEA domain-containing protein</fullName>
    </recommendedName>
</protein>
<accession>A0A016VMR0</accession>
<dbReference type="Proteomes" id="UP000024635">
    <property type="component" value="Unassembled WGS sequence"/>
</dbReference>
<comment type="caution">
    <text evidence="2">The sequence shown here is derived from an EMBL/GenBank/DDBJ whole genome shotgun (WGS) entry which is preliminary data.</text>
</comment>
<gene>
    <name evidence="2" type="primary">Acey_s0008.g95</name>
    <name evidence="2" type="ORF">Y032_0008g95</name>
</gene>
<keyword evidence="1" id="KW-0732">Signal</keyword>
<dbReference type="EMBL" id="JARK01001344">
    <property type="protein sequence ID" value="EYC28327.1"/>
    <property type="molecule type" value="Genomic_DNA"/>
</dbReference>
<feature type="signal peptide" evidence="1">
    <location>
        <begin position="1"/>
        <end position="16"/>
    </location>
</feature>
<dbReference type="OrthoDB" id="5885365at2759"/>
<organism evidence="2 3">
    <name type="scientific">Ancylostoma ceylanicum</name>
    <dbReference type="NCBI Taxonomy" id="53326"/>
    <lineage>
        <taxon>Eukaryota</taxon>
        <taxon>Metazoa</taxon>
        <taxon>Ecdysozoa</taxon>
        <taxon>Nematoda</taxon>
        <taxon>Chromadorea</taxon>
        <taxon>Rhabditida</taxon>
        <taxon>Rhabditina</taxon>
        <taxon>Rhabditomorpha</taxon>
        <taxon>Strongyloidea</taxon>
        <taxon>Ancylostomatidae</taxon>
        <taxon>Ancylostomatinae</taxon>
        <taxon>Ancylostoma</taxon>
    </lineage>
</organism>
<sequence>MALFLLFFALLSIAETCTPGGEPAYFALFMEETYISPNEAFYKQSAETLLKDALAKKGVKYDPSWFTISARPSYSKVVIDVYLNGVADCKTLPDFVKEMIEPNFLVTGAGIRCGSNPNIIYINKYTRKGENSHKKSI</sequence>
<evidence type="ECO:0008006" key="4">
    <source>
        <dbReference type="Google" id="ProtNLM"/>
    </source>
</evidence>
<evidence type="ECO:0000256" key="1">
    <source>
        <dbReference type="SAM" id="SignalP"/>
    </source>
</evidence>
<evidence type="ECO:0000313" key="3">
    <source>
        <dbReference type="Proteomes" id="UP000024635"/>
    </source>
</evidence>
<proteinExistence type="predicted"/>
<dbReference type="InterPro" id="IPR035126">
    <property type="entry name" value="SCVP"/>
</dbReference>
<evidence type="ECO:0000313" key="2">
    <source>
        <dbReference type="EMBL" id="EYC28327.1"/>
    </source>
</evidence>
<feature type="chain" id="PRO_5001490321" description="SEA domain-containing protein" evidence="1">
    <location>
        <begin position="17"/>
        <end position="137"/>
    </location>
</feature>
<dbReference type="Pfam" id="PF17619">
    <property type="entry name" value="SCVP"/>
    <property type="match status" value="1"/>
</dbReference>
<keyword evidence="3" id="KW-1185">Reference proteome</keyword>
<dbReference type="AlphaFoldDB" id="A0A016VMR0"/>